<protein>
    <submittedName>
        <fullName evidence="1">Uncharacterized protein</fullName>
    </submittedName>
</protein>
<reference evidence="1 2" key="1">
    <citation type="journal article" date="2023" name="Plants (Basel)">
        <title>Bridging the Gap: Combining Genomics and Transcriptomics Approaches to Understand Stylosanthes scabra, an Orphan Legume from the Brazilian Caatinga.</title>
        <authorList>
            <person name="Ferreira-Neto J.R.C."/>
            <person name="da Silva M.D."/>
            <person name="Binneck E."/>
            <person name="de Melo N.F."/>
            <person name="da Silva R.H."/>
            <person name="de Melo A.L.T.M."/>
            <person name="Pandolfi V."/>
            <person name="Bustamante F.O."/>
            <person name="Brasileiro-Vidal A.C."/>
            <person name="Benko-Iseppon A.M."/>
        </authorList>
    </citation>
    <scope>NUCLEOTIDE SEQUENCE [LARGE SCALE GENOMIC DNA]</scope>
    <source>
        <tissue evidence="1">Leaves</tissue>
    </source>
</reference>
<accession>A0ABU6TQB3</accession>
<evidence type="ECO:0000313" key="2">
    <source>
        <dbReference type="Proteomes" id="UP001341840"/>
    </source>
</evidence>
<dbReference type="Proteomes" id="UP001341840">
    <property type="component" value="Unassembled WGS sequence"/>
</dbReference>
<proteinExistence type="predicted"/>
<gene>
    <name evidence="1" type="ORF">PIB30_075044</name>
</gene>
<feature type="non-terminal residue" evidence="1">
    <location>
        <position position="95"/>
    </location>
</feature>
<keyword evidence="2" id="KW-1185">Reference proteome</keyword>
<evidence type="ECO:0000313" key="1">
    <source>
        <dbReference type="EMBL" id="MED6150704.1"/>
    </source>
</evidence>
<comment type="caution">
    <text evidence="1">The sequence shown here is derived from an EMBL/GenBank/DDBJ whole genome shotgun (WGS) entry which is preliminary data.</text>
</comment>
<dbReference type="EMBL" id="JASCZI010091568">
    <property type="protein sequence ID" value="MED6150704.1"/>
    <property type="molecule type" value="Genomic_DNA"/>
</dbReference>
<name>A0ABU6TQB3_9FABA</name>
<sequence length="95" mass="10471">MYQGKLPKNEDPSLVNRNKGMLGQLLGILETFKVIKNAIDGQSNLLLQASVMKSTVLGSHEHRFKSDAYSLMQKHTCSYRNALPLRIGNAGIGIT</sequence>
<organism evidence="1 2">
    <name type="scientific">Stylosanthes scabra</name>
    <dbReference type="NCBI Taxonomy" id="79078"/>
    <lineage>
        <taxon>Eukaryota</taxon>
        <taxon>Viridiplantae</taxon>
        <taxon>Streptophyta</taxon>
        <taxon>Embryophyta</taxon>
        <taxon>Tracheophyta</taxon>
        <taxon>Spermatophyta</taxon>
        <taxon>Magnoliopsida</taxon>
        <taxon>eudicotyledons</taxon>
        <taxon>Gunneridae</taxon>
        <taxon>Pentapetalae</taxon>
        <taxon>rosids</taxon>
        <taxon>fabids</taxon>
        <taxon>Fabales</taxon>
        <taxon>Fabaceae</taxon>
        <taxon>Papilionoideae</taxon>
        <taxon>50 kb inversion clade</taxon>
        <taxon>dalbergioids sensu lato</taxon>
        <taxon>Dalbergieae</taxon>
        <taxon>Pterocarpus clade</taxon>
        <taxon>Stylosanthes</taxon>
    </lineage>
</organism>